<comment type="subcellular location">
    <subcellularLocation>
        <location evidence="1">Membrane</location>
        <topology evidence="1">Multi-pass membrane protein</topology>
    </subcellularLocation>
</comment>
<feature type="transmembrane region" description="Helical" evidence="4">
    <location>
        <begin position="268"/>
        <end position="287"/>
    </location>
</feature>
<keyword evidence="7" id="KW-1185">Reference proteome</keyword>
<dbReference type="PROSITE" id="PS50850">
    <property type="entry name" value="MFS"/>
    <property type="match status" value="1"/>
</dbReference>
<dbReference type="InterPro" id="IPR050327">
    <property type="entry name" value="Proton-linked_MCT"/>
</dbReference>
<accession>A0A165N2B1</accession>
<protein>
    <submittedName>
        <fullName evidence="6">MFS general substrate transporter</fullName>
    </submittedName>
</protein>
<dbReference type="EMBL" id="KV429089">
    <property type="protein sequence ID" value="KZT66417.1"/>
    <property type="molecule type" value="Genomic_DNA"/>
</dbReference>
<keyword evidence="4" id="KW-0472">Membrane</keyword>
<dbReference type="PANTHER" id="PTHR11360">
    <property type="entry name" value="MONOCARBOXYLATE TRANSPORTER"/>
    <property type="match status" value="1"/>
</dbReference>
<dbReference type="Gene3D" id="1.20.1250.20">
    <property type="entry name" value="MFS general substrate transporter like domains"/>
    <property type="match status" value="2"/>
</dbReference>
<feature type="transmembrane region" description="Helical" evidence="4">
    <location>
        <begin position="426"/>
        <end position="446"/>
    </location>
</feature>
<feature type="transmembrane region" description="Helical" evidence="4">
    <location>
        <begin position="329"/>
        <end position="351"/>
    </location>
</feature>
<comment type="similarity">
    <text evidence="2">Belongs to the major facilitator superfamily. Monocarboxylate porter (TC 2.A.1.13) family.</text>
</comment>
<evidence type="ECO:0000256" key="2">
    <source>
        <dbReference type="ARBA" id="ARBA00006727"/>
    </source>
</evidence>
<proteinExistence type="inferred from homology"/>
<feature type="transmembrane region" description="Helical" evidence="4">
    <location>
        <begin position="60"/>
        <end position="84"/>
    </location>
</feature>
<dbReference type="InterPro" id="IPR020846">
    <property type="entry name" value="MFS_dom"/>
</dbReference>
<gene>
    <name evidence="6" type="ORF">DAEQUDRAFT_453250</name>
</gene>
<dbReference type="InterPro" id="IPR011701">
    <property type="entry name" value="MFS"/>
</dbReference>
<evidence type="ECO:0000313" key="6">
    <source>
        <dbReference type="EMBL" id="KZT66417.1"/>
    </source>
</evidence>
<feature type="transmembrane region" description="Helical" evidence="4">
    <location>
        <begin position="395"/>
        <end position="414"/>
    </location>
</feature>
<feature type="transmembrane region" description="Helical" evidence="4">
    <location>
        <begin position="187"/>
        <end position="206"/>
    </location>
</feature>
<feature type="region of interest" description="Disordered" evidence="3">
    <location>
        <begin position="1"/>
        <end position="50"/>
    </location>
</feature>
<feature type="transmembrane region" description="Helical" evidence="4">
    <location>
        <begin position="96"/>
        <end position="113"/>
    </location>
</feature>
<dbReference type="GO" id="GO:0022857">
    <property type="term" value="F:transmembrane transporter activity"/>
    <property type="evidence" value="ECO:0007669"/>
    <property type="project" value="InterPro"/>
</dbReference>
<dbReference type="Pfam" id="PF07690">
    <property type="entry name" value="MFS_1"/>
    <property type="match status" value="1"/>
</dbReference>
<dbReference type="STRING" id="1314783.A0A165N2B1"/>
<dbReference type="OrthoDB" id="6499973at2759"/>
<dbReference type="Proteomes" id="UP000076727">
    <property type="component" value="Unassembled WGS sequence"/>
</dbReference>
<evidence type="ECO:0000259" key="5">
    <source>
        <dbReference type="PROSITE" id="PS50850"/>
    </source>
</evidence>
<sequence>MSESLETKYTLPDEKGVQEQPADEEVQRVDDSTANLPQKEERSEPNQSQQIVFPDGGRQAWLTVLGGWLVAFCTFGFASSYGVFQDYYVEENTSSASNISWIGSLQLFFMFLMGLPSGKLFDQGYFHHIMIVGSVLYVFSLMMLSIANTTRYYELLLAQGISSGLGSGLILVPALSVQSHHWRKRRALAMGIVLMGSSSGGVVYPIMLNQLFNNGLGFAWSVRAAAFMTLGMLVLANFMLSTRLPSAKQRPPGAPSPSVAKVATDGPYIVVLLSIFLGLWGLLYPYFYLQLWVSSQGLSQTLAFYSVAILNAGSTLGRASAGALADRIGAFNSIVPVSFICGGLVFAMLGAKTPGGVIAFAILYGIFSGAYISLCPPLLAAMARSTHEVGLRIGLGYFITSFAILTGTPISGALLGSLDRWYKPTLFSGVVILAGTATAVVARAMMVKRKGTQLV</sequence>
<dbReference type="SUPFAM" id="SSF103473">
    <property type="entry name" value="MFS general substrate transporter"/>
    <property type="match status" value="1"/>
</dbReference>
<feature type="transmembrane region" description="Helical" evidence="4">
    <location>
        <begin position="299"/>
        <end position="317"/>
    </location>
</feature>
<feature type="transmembrane region" description="Helical" evidence="4">
    <location>
        <begin position="218"/>
        <end position="240"/>
    </location>
</feature>
<organism evidence="6 7">
    <name type="scientific">Daedalea quercina L-15889</name>
    <dbReference type="NCBI Taxonomy" id="1314783"/>
    <lineage>
        <taxon>Eukaryota</taxon>
        <taxon>Fungi</taxon>
        <taxon>Dikarya</taxon>
        <taxon>Basidiomycota</taxon>
        <taxon>Agaricomycotina</taxon>
        <taxon>Agaricomycetes</taxon>
        <taxon>Polyporales</taxon>
        <taxon>Fomitopsis</taxon>
    </lineage>
</organism>
<feature type="domain" description="Major facilitator superfamily (MFS) profile" evidence="5">
    <location>
        <begin position="59"/>
        <end position="453"/>
    </location>
</feature>
<feature type="transmembrane region" description="Helical" evidence="4">
    <location>
        <begin position="125"/>
        <end position="146"/>
    </location>
</feature>
<evidence type="ECO:0000256" key="4">
    <source>
        <dbReference type="SAM" id="Phobius"/>
    </source>
</evidence>
<keyword evidence="4" id="KW-1133">Transmembrane helix</keyword>
<dbReference type="AlphaFoldDB" id="A0A165N2B1"/>
<evidence type="ECO:0000313" key="7">
    <source>
        <dbReference type="Proteomes" id="UP000076727"/>
    </source>
</evidence>
<dbReference type="GO" id="GO:0016020">
    <property type="term" value="C:membrane"/>
    <property type="evidence" value="ECO:0007669"/>
    <property type="project" value="UniProtKB-SubCell"/>
</dbReference>
<reference evidence="6 7" key="1">
    <citation type="journal article" date="2016" name="Mol. Biol. Evol.">
        <title>Comparative Genomics of Early-Diverging Mushroom-Forming Fungi Provides Insights into the Origins of Lignocellulose Decay Capabilities.</title>
        <authorList>
            <person name="Nagy L.G."/>
            <person name="Riley R."/>
            <person name="Tritt A."/>
            <person name="Adam C."/>
            <person name="Daum C."/>
            <person name="Floudas D."/>
            <person name="Sun H."/>
            <person name="Yadav J.S."/>
            <person name="Pangilinan J."/>
            <person name="Larsson K.H."/>
            <person name="Matsuura K."/>
            <person name="Barry K."/>
            <person name="Labutti K."/>
            <person name="Kuo R."/>
            <person name="Ohm R.A."/>
            <person name="Bhattacharya S.S."/>
            <person name="Shirouzu T."/>
            <person name="Yoshinaga Y."/>
            <person name="Martin F.M."/>
            <person name="Grigoriev I.V."/>
            <person name="Hibbett D.S."/>
        </authorList>
    </citation>
    <scope>NUCLEOTIDE SEQUENCE [LARGE SCALE GENOMIC DNA]</scope>
    <source>
        <strain evidence="6 7">L-15889</strain>
    </source>
</reference>
<name>A0A165N2B1_9APHY</name>
<keyword evidence="4" id="KW-0812">Transmembrane</keyword>
<feature type="transmembrane region" description="Helical" evidence="4">
    <location>
        <begin position="357"/>
        <end position="383"/>
    </location>
</feature>
<dbReference type="PANTHER" id="PTHR11360:SF234">
    <property type="entry name" value="MFS-TYPE TRANSPORTER DBAD-RELATED"/>
    <property type="match status" value="1"/>
</dbReference>
<evidence type="ECO:0000256" key="3">
    <source>
        <dbReference type="SAM" id="MobiDB-lite"/>
    </source>
</evidence>
<feature type="transmembrane region" description="Helical" evidence="4">
    <location>
        <begin position="152"/>
        <end position="175"/>
    </location>
</feature>
<dbReference type="InterPro" id="IPR036259">
    <property type="entry name" value="MFS_trans_sf"/>
</dbReference>
<evidence type="ECO:0000256" key="1">
    <source>
        <dbReference type="ARBA" id="ARBA00004141"/>
    </source>
</evidence>